<keyword evidence="2" id="KW-1185">Reference proteome</keyword>
<dbReference type="Gramene" id="KGN64550">
    <property type="protein sequence ID" value="KGN64550"/>
    <property type="gene ID" value="Csa_1G064720"/>
</dbReference>
<reference evidence="1 2" key="3">
    <citation type="journal article" date="2010" name="BMC Genomics">
        <title>Transcriptome sequencing and comparative analysis of cucumber flowers with different sex types.</title>
        <authorList>
            <person name="Guo S."/>
            <person name="Zheng Y."/>
            <person name="Joung J.G."/>
            <person name="Liu S."/>
            <person name="Zhang Z."/>
            <person name="Crasta O.R."/>
            <person name="Sobral B.W."/>
            <person name="Xu Y."/>
            <person name="Huang S."/>
            <person name="Fei Z."/>
        </authorList>
    </citation>
    <scope>NUCLEOTIDE SEQUENCE [LARGE SCALE GENOMIC DNA]</scope>
    <source>
        <strain evidence="2">cv. 9930</strain>
    </source>
</reference>
<dbReference type="EMBL" id="CM002922">
    <property type="protein sequence ID" value="KGN64550.1"/>
    <property type="molecule type" value="Genomic_DNA"/>
</dbReference>
<gene>
    <name evidence="1" type="ORF">Csa_1G064720</name>
</gene>
<protein>
    <submittedName>
        <fullName evidence="1">Uncharacterized protein</fullName>
    </submittedName>
</protein>
<reference evidence="1 2" key="2">
    <citation type="journal article" date="2009" name="PLoS ONE">
        <title>An integrated genetic and cytogenetic map of the cucumber genome.</title>
        <authorList>
            <person name="Ren Y."/>
            <person name="Zhang Z."/>
            <person name="Liu J."/>
            <person name="Staub J.E."/>
            <person name="Han Y."/>
            <person name="Cheng Z."/>
            <person name="Li X."/>
            <person name="Lu J."/>
            <person name="Miao H."/>
            <person name="Kang H."/>
            <person name="Xie B."/>
            <person name="Gu X."/>
            <person name="Wang X."/>
            <person name="Du Y."/>
            <person name="Jin W."/>
            <person name="Huang S."/>
        </authorList>
    </citation>
    <scope>NUCLEOTIDE SEQUENCE [LARGE SCALE GENOMIC DNA]</scope>
    <source>
        <strain evidence="2">cv. 9930</strain>
    </source>
</reference>
<dbReference type="AlphaFoldDB" id="A0A0A0LRM9"/>
<dbReference type="Proteomes" id="UP000029981">
    <property type="component" value="Chromosome 1"/>
</dbReference>
<reference evidence="1 2" key="1">
    <citation type="journal article" date="2009" name="Nat. Genet.">
        <title>The genome of the cucumber, Cucumis sativus L.</title>
        <authorList>
            <person name="Huang S."/>
            <person name="Li R."/>
            <person name="Zhang Z."/>
            <person name="Li L."/>
            <person name="Gu X."/>
            <person name="Fan W."/>
            <person name="Lucas W.J."/>
            <person name="Wang X."/>
            <person name="Xie B."/>
            <person name="Ni P."/>
            <person name="Ren Y."/>
            <person name="Zhu H."/>
            <person name="Li J."/>
            <person name="Lin K."/>
            <person name="Jin W."/>
            <person name="Fei Z."/>
            <person name="Li G."/>
            <person name="Staub J."/>
            <person name="Kilian A."/>
            <person name="van der Vossen E.A."/>
            <person name="Wu Y."/>
            <person name="Guo J."/>
            <person name="He J."/>
            <person name="Jia Z."/>
            <person name="Ren Y."/>
            <person name="Tian G."/>
            <person name="Lu Y."/>
            <person name="Ruan J."/>
            <person name="Qian W."/>
            <person name="Wang M."/>
            <person name="Huang Q."/>
            <person name="Li B."/>
            <person name="Xuan Z."/>
            <person name="Cao J."/>
            <person name="Asan"/>
            <person name="Wu Z."/>
            <person name="Zhang J."/>
            <person name="Cai Q."/>
            <person name="Bai Y."/>
            <person name="Zhao B."/>
            <person name="Han Y."/>
            <person name="Li Y."/>
            <person name="Li X."/>
            <person name="Wang S."/>
            <person name="Shi Q."/>
            <person name="Liu S."/>
            <person name="Cho W.K."/>
            <person name="Kim J.Y."/>
            <person name="Xu Y."/>
            <person name="Heller-Uszynska K."/>
            <person name="Miao H."/>
            <person name="Cheng Z."/>
            <person name="Zhang S."/>
            <person name="Wu J."/>
            <person name="Yang Y."/>
            <person name="Kang H."/>
            <person name="Li M."/>
            <person name="Liang H."/>
            <person name="Ren X."/>
            <person name="Shi Z."/>
            <person name="Wen M."/>
            <person name="Jian M."/>
            <person name="Yang H."/>
            <person name="Zhang G."/>
            <person name="Yang Z."/>
            <person name="Chen R."/>
            <person name="Liu S."/>
            <person name="Li J."/>
            <person name="Ma L."/>
            <person name="Liu H."/>
            <person name="Zhou Y."/>
            <person name="Zhao J."/>
            <person name="Fang X."/>
            <person name="Li G."/>
            <person name="Fang L."/>
            <person name="Li Y."/>
            <person name="Liu D."/>
            <person name="Zheng H."/>
            <person name="Zhang Y."/>
            <person name="Qin N."/>
            <person name="Li Z."/>
            <person name="Yang G."/>
            <person name="Yang S."/>
            <person name="Bolund L."/>
            <person name="Kristiansen K."/>
            <person name="Zheng H."/>
            <person name="Li S."/>
            <person name="Zhang X."/>
            <person name="Yang H."/>
            <person name="Wang J."/>
            <person name="Sun R."/>
            <person name="Zhang B."/>
            <person name="Jiang S."/>
            <person name="Wang J."/>
            <person name="Du Y."/>
            <person name="Li S."/>
        </authorList>
    </citation>
    <scope>NUCLEOTIDE SEQUENCE [LARGE SCALE GENOMIC DNA]</scope>
    <source>
        <strain evidence="2">cv. 9930</strain>
    </source>
</reference>
<reference evidence="1 2" key="4">
    <citation type="journal article" date="2011" name="BMC Genomics">
        <title>RNA-Seq improves annotation of protein-coding genes in the cucumber genome.</title>
        <authorList>
            <person name="Li Z."/>
            <person name="Zhang Z."/>
            <person name="Yan P."/>
            <person name="Huang S."/>
            <person name="Fei Z."/>
            <person name="Lin K."/>
        </authorList>
    </citation>
    <scope>NUCLEOTIDE SEQUENCE [LARGE SCALE GENOMIC DNA]</scope>
    <source>
        <strain evidence="2">cv. 9930</strain>
    </source>
</reference>
<evidence type="ECO:0000313" key="2">
    <source>
        <dbReference type="Proteomes" id="UP000029981"/>
    </source>
</evidence>
<accession>A0A0A0LRM9</accession>
<organism evidence="1 2">
    <name type="scientific">Cucumis sativus</name>
    <name type="common">Cucumber</name>
    <dbReference type="NCBI Taxonomy" id="3659"/>
    <lineage>
        <taxon>Eukaryota</taxon>
        <taxon>Viridiplantae</taxon>
        <taxon>Streptophyta</taxon>
        <taxon>Embryophyta</taxon>
        <taxon>Tracheophyta</taxon>
        <taxon>Spermatophyta</taxon>
        <taxon>Magnoliopsida</taxon>
        <taxon>eudicotyledons</taxon>
        <taxon>Gunneridae</taxon>
        <taxon>Pentapetalae</taxon>
        <taxon>rosids</taxon>
        <taxon>fabids</taxon>
        <taxon>Cucurbitales</taxon>
        <taxon>Cucurbitaceae</taxon>
        <taxon>Benincaseae</taxon>
        <taxon>Cucumis</taxon>
    </lineage>
</organism>
<name>A0A0A0LRM9_CUCSA</name>
<sequence length="61" mass="6768">MRVMDTIARHRVVAGGAIVFRGCKVNNLRATVVGSEVDDDDDLSVRFQMDGSAVRLEPHHF</sequence>
<proteinExistence type="predicted"/>
<evidence type="ECO:0000313" key="1">
    <source>
        <dbReference type="EMBL" id="KGN64550.1"/>
    </source>
</evidence>